<reference evidence="1" key="1">
    <citation type="submission" date="2021-02" db="EMBL/GenBank/DDBJ databases">
        <authorList>
            <person name="Steward A R."/>
        </authorList>
    </citation>
    <scope>NUCLEOTIDE SEQUENCE</scope>
</reference>
<dbReference type="Proteomes" id="UP000663880">
    <property type="component" value="Unassembled WGS sequence"/>
</dbReference>
<protein>
    <submittedName>
        <fullName evidence="1">Uncharacterized protein</fullName>
    </submittedName>
</protein>
<keyword evidence="2" id="KW-1185">Reference proteome</keyword>
<dbReference type="AlphaFoldDB" id="A0A821VN96"/>
<dbReference type="EMBL" id="CAJOBZ010000043">
    <property type="protein sequence ID" value="CAF4908998.1"/>
    <property type="molecule type" value="Genomic_DNA"/>
</dbReference>
<proteinExistence type="predicted"/>
<sequence length="83" mass="9339">MIHRCPVLEADVLSIQLDGLDFARGNAILIPGFYGTRFCPPGDQQSPRRNTVTALSASRHAIRPLSPRFDIYHKYPCTRCNKP</sequence>
<evidence type="ECO:0000313" key="1">
    <source>
        <dbReference type="EMBL" id="CAF4908998.1"/>
    </source>
</evidence>
<gene>
    <name evidence="1" type="ORF">PMACD_LOCUS11967</name>
</gene>
<name>A0A821VN96_9NEOP</name>
<evidence type="ECO:0000313" key="2">
    <source>
        <dbReference type="Proteomes" id="UP000663880"/>
    </source>
</evidence>
<comment type="caution">
    <text evidence="1">The sequence shown here is derived from an EMBL/GenBank/DDBJ whole genome shotgun (WGS) entry which is preliminary data.</text>
</comment>
<organism evidence="1 2">
    <name type="scientific">Pieris macdunnoughi</name>
    <dbReference type="NCBI Taxonomy" id="345717"/>
    <lineage>
        <taxon>Eukaryota</taxon>
        <taxon>Metazoa</taxon>
        <taxon>Ecdysozoa</taxon>
        <taxon>Arthropoda</taxon>
        <taxon>Hexapoda</taxon>
        <taxon>Insecta</taxon>
        <taxon>Pterygota</taxon>
        <taxon>Neoptera</taxon>
        <taxon>Endopterygota</taxon>
        <taxon>Lepidoptera</taxon>
        <taxon>Glossata</taxon>
        <taxon>Ditrysia</taxon>
        <taxon>Papilionoidea</taxon>
        <taxon>Pieridae</taxon>
        <taxon>Pierinae</taxon>
        <taxon>Pieris</taxon>
    </lineage>
</organism>
<accession>A0A821VN96</accession>